<dbReference type="GeneTree" id="ENSGT00910000146849"/>
<dbReference type="EMBL" id="CABD030065986">
    <property type="status" value="NOT_ANNOTATED_CDS"/>
    <property type="molecule type" value="Genomic_DNA"/>
</dbReference>
<organism evidence="1 2">
    <name type="scientific">Gorilla gorilla gorilla</name>
    <name type="common">Western lowland gorilla</name>
    <dbReference type="NCBI Taxonomy" id="9595"/>
    <lineage>
        <taxon>Eukaryota</taxon>
        <taxon>Metazoa</taxon>
        <taxon>Chordata</taxon>
        <taxon>Craniata</taxon>
        <taxon>Vertebrata</taxon>
        <taxon>Euteleostomi</taxon>
        <taxon>Mammalia</taxon>
        <taxon>Eutheria</taxon>
        <taxon>Euarchontoglires</taxon>
        <taxon>Primates</taxon>
        <taxon>Haplorrhini</taxon>
        <taxon>Catarrhini</taxon>
        <taxon>Hominidae</taxon>
        <taxon>Gorilla</taxon>
    </lineage>
</organism>
<proteinExistence type="predicted"/>
<dbReference type="CTD" id="105376230"/>
<reference evidence="2" key="1">
    <citation type="submission" date="2011-05" db="EMBL/GenBank/DDBJ databases">
        <title>Insights into the evolution of the great apes provided by the gorilla genome.</title>
        <authorList>
            <person name="Scally A."/>
        </authorList>
    </citation>
    <scope>NUCLEOTIDE SEQUENCE [LARGE SCALE GENOMIC DNA]</scope>
</reference>
<dbReference type="Proteomes" id="UP000001519">
    <property type="component" value="Chromosome 9"/>
</dbReference>
<dbReference type="Bgee" id="ENSGGOG00000036380">
    <property type="expression patterns" value="Expressed in testis and 1 other cell type or tissue"/>
</dbReference>
<dbReference type="OMA" id="SAVPNRH"/>
<keyword evidence="2" id="KW-1185">Reference proteome</keyword>
<evidence type="ECO:0000313" key="1">
    <source>
        <dbReference type="Ensembl" id="ENSGGOP00000040523.1"/>
    </source>
</evidence>
<evidence type="ECO:0000313" key="2">
    <source>
        <dbReference type="Proteomes" id="UP000001519"/>
    </source>
</evidence>
<gene>
    <name evidence="1" type="primary">TEX53</name>
</gene>
<reference evidence="1" key="4">
    <citation type="submission" date="2025-09" db="UniProtKB">
        <authorList>
            <consortium name="Ensembl"/>
        </authorList>
    </citation>
    <scope>IDENTIFICATION</scope>
</reference>
<name>A0A2I2YZU5_GORGO</name>
<dbReference type="RefSeq" id="XP_030870592.1">
    <property type="nucleotide sequence ID" value="XM_031014732.2"/>
</dbReference>
<reference evidence="1" key="3">
    <citation type="submission" date="2025-08" db="UniProtKB">
        <authorList>
            <consortium name="Ensembl"/>
        </authorList>
    </citation>
    <scope>IDENTIFICATION</scope>
</reference>
<dbReference type="GeneID" id="101140544"/>
<sequence>MGSKIFCCCRKTSEGSSTTVGFHNPRMFEQHHPRSFNLNTNSLHSAVPKRHPRLPYDNRIMLKACTLRRP</sequence>
<reference evidence="1 2" key="2">
    <citation type="journal article" date="2012" name="Nature">
        <title>Insights into hominid evolution from the gorilla genome sequence.</title>
        <authorList>
            <person name="Scally A."/>
            <person name="Dutheil J.Y."/>
            <person name="Hillier L.W."/>
            <person name="Jordan G.E."/>
            <person name="Goodhead I."/>
            <person name="Herrero J."/>
            <person name="Hobolth A."/>
            <person name="Lappalainen T."/>
            <person name="Mailund T."/>
            <person name="Marques-Bonet T."/>
            <person name="McCarthy S."/>
            <person name="Montgomery S.H."/>
            <person name="Schwalie P.C."/>
            <person name="Tang Y.A."/>
            <person name="Ward M.C."/>
            <person name="Xue Y."/>
            <person name="Yngvadottir B."/>
            <person name="Alkan C."/>
            <person name="Andersen L.N."/>
            <person name="Ayub Q."/>
            <person name="Ball E.V."/>
            <person name="Beal K."/>
            <person name="Bradley B.J."/>
            <person name="Chen Y."/>
            <person name="Clee C.M."/>
            <person name="Fitzgerald S."/>
            <person name="Graves T.A."/>
            <person name="Gu Y."/>
            <person name="Heath P."/>
            <person name="Heger A."/>
            <person name="Karakoc E."/>
            <person name="Kolb-Kokocinski A."/>
            <person name="Laird G.K."/>
            <person name="Lunter G."/>
            <person name="Meader S."/>
            <person name="Mort M."/>
            <person name="Mullikin J.C."/>
            <person name="Munch K."/>
            <person name="O'Connor T.D."/>
            <person name="Phillips A.D."/>
            <person name="Prado-Martinez J."/>
            <person name="Rogers A.S."/>
            <person name="Sajjadian S."/>
            <person name="Schmidt D."/>
            <person name="Shaw K."/>
            <person name="Simpson J.T."/>
            <person name="Stenson P.D."/>
            <person name="Turner D.J."/>
            <person name="Vigilant L."/>
            <person name="Vilella A.J."/>
            <person name="Whitener W."/>
            <person name="Zhu B."/>
            <person name="Cooper D.N."/>
            <person name="de Jong P."/>
            <person name="Dermitzakis E.T."/>
            <person name="Eichler E.E."/>
            <person name="Flicek P."/>
            <person name="Goldman N."/>
            <person name="Mundy N.I."/>
            <person name="Ning Z."/>
            <person name="Odom D.T."/>
            <person name="Ponting C.P."/>
            <person name="Quail M.A."/>
            <person name="Ryder O.A."/>
            <person name="Searle S.M."/>
            <person name="Warren W.C."/>
            <person name="Wilson R.K."/>
            <person name="Schierup M.H."/>
            <person name="Rogers J."/>
            <person name="Tyler-Smith C."/>
            <person name="Durbin R."/>
        </authorList>
    </citation>
    <scope>NUCLEOTIDE SEQUENCE [LARGE SCALE GENOMIC DNA]</scope>
</reference>
<dbReference type="InParanoid" id="A0A2I2YZU5"/>
<protein>
    <submittedName>
        <fullName evidence="1">Testis expressed 53</fullName>
    </submittedName>
</protein>
<dbReference type="AlphaFoldDB" id="A0A2I2YZU5"/>
<dbReference type="KEGG" id="ggo:101140544"/>
<dbReference type="Ensembl" id="ENSGGOT00000065742.1">
    <property type="protein sequence ID" value="ENSGGOP00000040523.1"/>
    <property type="gene ID" value="ENSGGOG00000036380.1"/>
</dbReference>
<accession>A0A2I2YZU5</accession>